<feature type="compositionally biased region" description="Polar residues" evidence="2">
    <location>
        <begin position="395"/>
        <end position="417"/>
    </location>
</feature>
<dbReference type="STRING" id="2082308.A0A2K1QWI2"/>
<keyword evidence="4" id="KW-1185">Reference proteome</keyword>
<accession>A0A2K1QWI2</accession>
<proteinExistence type="predicted"/>
<keyword evidence="1" id="KW-0175">Coiled coil</keyword>
<evidence type="ECO:0000313" key="4">
    <source>
        <dbReference type="Proteomes" id="UP000243797"/>
    </source>
</evidence>
<name>A0A2K1QWI2_9PEZI</name>
<dbReference type="InParanoid" id="A0A2K1QWI2"/>
<reference evidence="3 4" key="1">
    <citation type="submission" date="2017-06" db="EMBL/GenBank/DDBJ databases">
        <title>Draft genome sequence of a variant of Elsinoe murrayae.</title>
        <authorList>
            <person name="Cheng Q."/>
        </authorList>
    </citation>
    <scope>NUCLEOTIDE SEQUENCE [LARGE SCALE GENOMIC DNA]</scope>
    <source>
        <strain evidence="3 4">CQ-2017a</strain>
    </source>
</reference>
<feature type="compositionally biased region" description="Pro residues" evidence="2">
    <location>
        <begin position="470"/>
        <end position="480"/>
    </location>
</feature>
<protein>
    <submittedName>
        <fullName evidence="3">Uncharacterized protein</fullName>
    </submittedName>
</protein>
<comment type="caution">
    <text evidence="3">The sequence shown here is derived from an EMBL/GenBank/DDBJ whole genome shotgun (WGS) entry which is preliminary data.</text>
</comment>
<feature type="compositionally biased region" description="Basic and acidic residues" evidence="2">
    <location>
        <begin position="166"/>
        <end position="195"/>
    </location>
</feature>
<feature type="compositionally biased region" description="Polar residues" evidence="2">
    <location>
        <begin position="137"/>
        <end position="148"/>
    </location>
</feature>
<feature type="compositionally biased region" description="Polar residues" evidence="2">
    <location>
        <begin position="368"/>
        <end position="378"/>
    </location>
</feature>
<dbReference type="OrthoDB" id="4507572at2759"/>
<dbReference type="EMBL" id="NKHZ01000032">
    <property type="protein sequence ID" value="PNS19416.1"/>
    <property type="molecule type" value="Genomic_DNA"/>
</dbReference>
<sequence length="592" mass="66069">MFKRRAAQPQQEQKRQIGQPQLLHTTYDQNNLVPKITGLTASNAPSEYFRTPVDDLPSSLFKYRRLDASLETGHVFHPGHRRDVSSVYSRPSHEAPSDTPHYMSSQQAEPSPSTYPAMSATLTQPYSELPTIGSPDSLGSATPTQTEPSGRKNYFASHIPQLRKQKSQERRKSPSSEPATKWDEYRGEPVRDGSRGKPGSVRPNTFEQSLRNDQRYNVTISGGSDDKVDKARKPTWGERAARIRKDTFDARPPWKGGAGRTAIVDPVKDTPVPRSSPKFTAVRDMSKPGLEESGSDNSMTGKPTRPEEPRNMSPVSQLGGRYEDDVVVARNDSTQGWQEKDVSPITTTPKSYFSDQQQPRGPPVRMVPQNTSSPTPSKVSRKPVGPRVMDKENRSPQSHSSSNEWSNMGSANRSTPGELQGDPVSRFSWTTVNTTTTYQQDSPPPSLPPVPVPSLDRNAWRNISTGPAVPSKPPTPPPHSPENRKNLPPAPVVSKTMTHVEMLATQDNELALRRRNIQRIIQELQQVDNASPLDVDWKTVKANKKKLEERRGELSEIEREQHELGLAIARARRRAEREEGYESGLWVRKVTG</sequence>
<evidence type="ECO:0000313" key="3">
    <source>
        <dbReference type="EMBL" id="PNS19416.1"/>
    </source>
</evidence>
<feature type="region of interest" description="Disordered" evidence="2">
    <location>
        <begin position="1"/>
        <end position="20"/>
    </location>
</feature>
<organism evidence="3 4">
    <name type="scientific">Sphaceloma murrayae</name>
    <dbReference type="NCBI Taxonomy" id="2082308"/>
    <lineage>
        <taxon>Eukaryota</taxon>
        <taxon>Fungi</taxon>
        <taxon>Dikarya</taxon>
        <taxon>Ascomycota</taxon>
        <taxon>Pezizomycotina</taxon>
        <taxon>Dothideomycetes</taxon>
        <taxon>Dothideomycetidae</taxon>
        <taxon>Myriangiales</taxon>
        <taxon>Elsinoaceae</taxon>
        <taxon>Sphaceloma</taxon>
    </lineage>
</organism>
<feature type="compositionally biased region" description="Polar residues" evidence="2">
    <location>
        <begin position="344"/>
        <end position="359"/>
    </location>
</feature>
<feature type="compositionally biased region" description="Polar residues" evidence="2">
    <location>
        <begin position="102"/>
        <end position="126"/>
    </location>
</feature>
<feature type="compositionally biased region" description="Polar residues" evidence="2">
    <location>
        <begin position="8"/>
        <end position="20"/>
    </location>
</feature>
<feature type="compositionally biased region" description="Polar residues" evidence="2">
    <location>
        <begin position="202"/>
        <end position="222"/>
    </location>
</feature>
<dbReference type="PANTHER" id="PTHR42023:SF1">
    <property type="entry name" value="BHLH DOMAIN-CONTAINING PROTEIN"/>
    <property type="match status" value="1"/>
</dbReference>
<dbReference type="PANTHER" id="PTHR42023">
    <property type="entry name" value="BHLH DOMAIN-CONTAINING PROTEIN"/>
    <property type="match status" value="1"/>
</dbReference>
<feature type="coiled-coil region" evidence="1">
    <location>
        <begin position="540"/>
        <end position="574"/>
    </location>
</feature>
<feature type="compositionally biased region" description="Basic and acidic residues" evidence="2">
    <location>
        <begin position="224"/>
        <end position="249"/>
    </location>
</feature>
<feature type="region of interest" description="Disordered" evidence="2">
    <location>
        <begin position="74"/>
        <end position="491"/>
    </location>
</feature>
<feature type="compositionally biased region" description="Pro residues" evidence="2">
    <location>
        <begin position="442"/>
        <end position="452"/>
    </location>
</feature>
<dbReference type="Proteomes" id="UP000243797">
    <property type="component" value="Unassembled WGS sequence"/>
</dbReference>
<gene>
    <name evidence="3" type="ORF">CAC42_2593</name>
</gene>
<dbReference type="AlphaFoldDB" id="A0A2K1QWI2"/>
<evidence type="ECO:0000256" key="2">
    <source>
        <dbReference type="SAM" id="MobiDB-lite"/>
    </source>
</evidence>
<evidence type="ECO:0000256" key="1">
    <source>
        <dbReference type="SAM" id="Coils"/>
    </source>
</evidence>